<accession>A0A1H9BG65</accession>
<dbReference type="InterPro" id="IPR030678">
    <property type="entry name" value="Peptide/Ni-bd"/>
</dbReference>
<evidence type="ECO:0000259" key="5">
    <source>
        <dbReference type="Pfam" id="PF00496"/>
    </source>
</evidence>
<dbReference type="EMBL" id="FOET01000002">
    <property type="protein sequence ID" value="SEP87976.1"/>
    <property type="molecule type" value="Genomic_DNA"/>
</dbReference>
<dbReference type="STRING" id="403935.SAMN05216481_102379"/>
<name>A0A1H9BG65_9ACTN</name>
<evidence type="ECO:0000256" key="3">
    <source>
        <dbReference type="ARBA" id="ARBA00022729"/>
    </source>
</evidence>
<dbReference type="PANTHER" id="PTHR30290">
    <property type="entry name" value="PERIPLASMIC BINDING COMPONENT OF ABC TRANSPORTER"/>
    <property type="match status" value="1"/>
</dbReference>
<keyword evidence="3 4" id="KW-0732">Signal</keyword>
<dbReference type="InterPro" id="IPR000914">
    <property type="entry name" value="SBP_5_dom"/>
</dbReference>
<organism evidence="6 7">
    <name type="scientific">Streptomyces radiopugnans</name>
    <dbReference type="NCBI Taxonomy" id="403935"/>
    <lineage>
        <taxon>Bacteria</taxon>
        <taxon>Bacillati</taxon>
        <taxon>Actinomycetota</taxon>
        <taxon>Actinomycetes</taxon>
        <taxon>Kitasatosporales</taxon>
        <taxon>Streptomycetaceae</taxon>
        <taxon>Streptomyces</taxon>
    </lineage>
</organism>
<comment type="subcellular location">
    <subcellularLocation>
        <location evidence="1">Cell membrane</location>
        <topology evidence="1">Lipid-anchor</topology>
    </subcellularLocation>
</comment>
<protein>
    <submittedName>
        <fullName evidence="6">Peptide/nickel transport system substrate-binding protein</fullName>
    </submittedName>
</protein>
<dbReference type="GO" id="GO:1904680">
    <property type="term" value="F:peptide transmembrane transporter activity"/>
    <property type="evidence" value="ECO:0007669"/>
    <property type="project" value="TreeGrafter"/>
</dbReference>
<dbReference type="Gene3D" id="3.40.190.10">
    <property type="entry name" value="Periplasmic binding protein-like II"/>
    <property type="match status" value="1"/>
</dbReference>
<dbReference type="GO" id="GO:0015833">
    <property type="term" value="P:peptide transport"/>
    <property type="evidence" value="ECO:0007669"/>
    <property type="project" value="TreeGrafter"/>
</dbReference>
<dbReference type="SUPFAM" id="SSF53850">
    <property type="entry name" value="Periplasmic binding protein-like II"/>
    <property type="match status" value="1"/>
</dbReference>
<dbReference type="InterPro" id="IPR023765">
    <property type="entry name" value="SBP_5_CS"/>
</dbReference>
<evidence type="ECO:0000313" key="6">
    <source>
        <dbReference type="EMBL" id="SEP87976.1"/>
    </source>
</evidence>
<dbReference type="PIRSF" id="PIRSF002741">
    <property type="entry name" value="MppA"/>
    <property type="match status" value="1"/>
</dbReference>
<feature type="signal peptide" evidence="4">
    <location>
        <begin position="1"/>
        <end position="26"/>
    </location>
</feature>
<keyword evidence="7" id="KW-1185">Reference proteome</keyword>
<dbReference type="PROSITE" id="PS51257">
    <property type="entry name" value="PROKAR_LIPOPROTEIN"/>
    <property type="match status" value="1"/>
</dbReference>
<dbReference type="Gene3D" id="3.10.105.10">
    <property type="entry name" value="Dipeptide-binding Protein, Domain 3"/>
    <property type="match status" value="1"/>
</dbReference>
<evidence type="ECO:0000313" key="7">
    <source>
        <dbReference type="Proteomes" id="UP000199055"/>
    </source>
</evidence>
<evidence type="ECO:0000256" key="1">
    <source>
        <dbReference type="ARBA" id="ARBA00004193"/>
    </source>
</evidence>
<dbReference type="AlphaFoldDB" id="A0A1H9BG65"/>
<feature type="chain" id="PRO_5039054791" evidence="4">
    <location>
        <begin position="27"/>
        <end position="562"/>
    </location>
</feature>
<dbReference type="GO" id="GO:0043190">
    <property type="term" value="C:ATP-binding cassette (ABC) transporter complex"/>
    <property type="evidence" value="ECO:0007669"/>
    <property type="project" value="InterPro"/>
</dbReference>
<comment type="similarity">
    <text evidence="2">Belongs to the bacterial solute-binding protein 5 family.</text>
</comment>
<dbReference type="Pfam" id="PF00496">
    <property type="entry name" value="SBP_bac_5"/>
    <property type="match status" value="1"/>
</dbReference>
<dbReference type="PROSITE" id="PS01040">
    <property type="entry name" value="SBP_BACTERIAL_5"/>
    <property type="match status" value="1"/>
</dbReference>
<dbReference type="CDD" id="cd08509">
    <property type="entry name" value="PBP2_TmCBP_oligosaccharides_like"/>
    <property type="match status" value="1"/>
</dbReference>
<feature type="domain" description="Solute-binding protein family 5" evidence="5">
    <location>
        <begin position="86"/>
        <end position="456"/>
    </location>
</feature>
<evidence type="ECO:0000256" key="2">
    <source>
        <dbReference type="ARBA" id="ARBA00005695"/>
    </source>
</evidence>
<dbReference type="Proteomes" id="UP000199055">
    <property type="component" value="Unassembled WGS sequence"/>
</dbReference>
<evidence type="ECO:0000256" key="4">
    <source>
        <dbReference type="SAM" id="SignalP"/>
    </source>
</evidence>
<dbReference type="InterPro" id="IPR039424">
    <property type="entry name" value="SBP_5"/>
</dbReference>
<proteinExistence type="inferred from homology"/>
<dbReference type="GO" id="GO:0042597">
    <property type="term" value="C:periplasmic space"/>
    <property type="evidence" value="ECO:0007669"/>
    <property type="project" value="UniProtKB-ARBA"/>
</dbReference>
<reference evidence="7" key="1">
    <citation type="submission" date="2016-10" db="EMBL/GenBank/DDBJ databases">
        <authorList>
            <person name="Varghese N."/>
            <person name="Submissions S."/>
        </authorList>
    </citation>
    <scope>NUCLEOTIDE SEQUENCE [LARGE SCALE GENOMIC DNA]</scope>
    <source>
        <strain evidence="7">CGMCC 4.3519</strain>
    </source>
</reference>
<gene>
    <name evidence="6" type="ORF">SAMN05216481_102379</name>
</gene>
<dbReference type="RefSeq" id="WP_093656436.1">
    <property type="nucleotide sequence ID" value="NZ_FOET01000002.1"/>
</dbReference>
<sequence>MFQQARRRRARVAAAGMAAIALLATACSGSGGSGGGAKDETLVVFTGQAGDYQANFNPFSPTMNEGAGTIFESLFYFNQVRDEPAEPLLGTEYSWNEDGTELSVTLREGVKWSDGEAFTADDVVFTLDMISKYKEMNGTGYKGRAEAVDDTHVKITFDEPSYMDGPQILGKIFIVPEHVWKAFEEPSKNTVTKPVGTGPYLLGDFKGQAFTLKANPGYWDGEPAVKQVRYIALSGNQAGADALKAAKIDWQTGPVPDMKNVEKNYPGYKAVTVPINQTALMTCSDAEMGCEGPQTDPAVRKAIYYAMDRSQINSLAFQGTSSQISPGFALVESNEELVSEKLKENLAPMKPNVSKATRLLEQAGYTKGPDGIYAKDGRELSLTVRVVSGWTDYITAVDTMAEQLKKAGIKLTSQQSSWNEWSEARGQGKYQLLIDSLYPGPTPDPYYTYSYFFSSETTAKVGETANPNFARYSDPRVDRALKELKRISPEAAEQRQRQYDVIQTRIEEDMPYIPILTAGTTSEYHASKFEGWPTEYNLYAVPAVWSRPDQAQIYKALKPAGK</sequence>
<dbReference type="Gene3D" id="3.90.76.10">
    <property type="entry name" value="Dipeptide-binding Protein, Domain 1"/>
    <property type="match status" value="1"/>
</dbReference>